<keyword evidence="1" id="KW-0812">Transmembrane</keyword>
<protein>
    <submittedName>
        <fullName evidence="3">Hypothetical_protein</fullName>
    </submittedName>
</protein>
<organism evidence="2">
    <name type="scientific">Hexamita inflata</name>
    <dbReference type="NCBI Taxonomy" id="28002"/>
    <lineage>
        <taxon>Eukaryota</taxon>
        <taxon>Metamonada</taxon>
        <taxon>Diplomonadida</taxon>
        <taxon>Hexamitidae</taxon>
        <taxon>Hexamitinae</taxon>
        <taxon>Hexamita</taxon>
    </lineage>
</organism>
<dbReference type="Proteomes" id="UP001642409">
    <property type="component" value="Unassembled WGS sequence"/>
</dbReference>
<gene>
    <name evidence="3" type="ORF">HINF_LOCUS58173</name>
    <name evidence="2" type="ORF">HINF_LOCUS61083</name>
</gene>
<dbReference type="EMBL" id="CATOUU010001123">
    <property type="protein sequence ID" value="CAI9973438.1"/>
    <property type="molecule type" value="Genomic_DNA"/>
</dbReference>
<keyword evidence="4" id="KW-1185">Reference proteome</keyword>
<evidence type="ECO:0000313" key="2">
    <source>
        <dbReference type="EMBL" id="CAI9973438.1"/>
    </source>
</evidence>
<keyword evidence="1" id="KW-0472">Membrane</keyword>
<dbReference type="AlphaFoldDB" id="A0AA86VQE0"/>
<dbReference type="EMBL" id="CAXDID020000325">
    <property type="protein sequence ID" value="CAL6077288.1"/>
    <property type="molecule type" value="Genomic_DNA"/>
</dbReference>
<sequence length="108" mass="13043">MSNFIQCFAFEFVYESFFLVLVLFHEVVVLSWVYLMSSTFTFVGQSKLHQFFFRHVYFYNFPEAFNQLIVYLEIFLDILLRIVAYIYKWSIVCTCQDTFFVQCVSVVQ</sequence>
<feature type="transmembrane region" description="Helical" evidence="1">
    <location>
        <begin position="12"/>
        <end position="35"/>
    </location>
</feature>
<evidence type="ECO:0000313" key="4">
    <source>
        <dbReference type="Proteomes" id="UP001642409"/>
    </source>
</evidence>
<proteinExistence type="predicted"/>
<evidence type="ECO:0000313" key="3">
    <source>
        <dbReference type="EMBL" id="CAL6077288.1"/>
    </source>
</evidence>
<name>A0AA86VQE0_9EUKA</name>
<evidence type="ECO:0000256" key="1">
    <source>
        <dbReference type="SAM" id="Phobius"/>
    </source>
</evidence>
<comment type="caution">
    <text evidence="2">The sequence shown here is derived from an EMBL/GenBank/DDBJ whole genome shotgun (WGS) entry which is preliminary data.</text>
</comment>
<feature type="transmembrane region" description="Helical" evidence="1">
    <location>
        <begin position="68"/>
        <end position="87"/>
    </location>
</feature>
<reference evidence="2" key="1">
    <citation type="submission" date="2023-06" db="EMBL/GenBank/DDBJ databases">
        <authorList>
            <person name="Kurt Z."/>
        </authorList>
    </citation>
    <scope>NUCLEOTIDE SEQUENCE</scope>
</reference>
<accession>A0AA86VQE0</accession>
<keyword evidence="1" id="KW-1133">Transmembrane helix</keyword>
<reference evidence="3 4" key="2">
    <citation type="submission" date="2024-07" db="EMBL/GenBank/DDBJ databases">
        <authorList>
            <person name="Akdeniz Z."/>
        </authorList>
    </citation>
    <scope>NUCLEOTIDE SEQUENCE [LARGE SCALE GENOMIC DNA]</scope>
</reference>